<dbReference type="InterPro" id="IPR023408">
    <property type="entry name" value="MscS_beta-dom_sf"/>
</dbReference>
<comment type="caution">
    <text evidence="7">The sequence shown here is derived from an EMBL/GenBank/DDBJ whole genome shotgun (WGS) entry which is preliminary data.</text>
</comment>
<dbReference type="Gene3D" id="2.30.30.60">
    <property type="match status" value="1"/>
</dbReference>
<dbReference type="RefSeq" id="WP_009582682.1">
    <property type="nucleotide sequence ID" value="NZ_AMZN01000086.1"/>
</dbReference>
<dbReference type="PANTHER" id="PTHR30566">
    <property type="entry name" value="YNAI-RELATED MECHANOSENSITIVE ION CHANNEL"/>
    <property type="match status" value="1"/>
</dbReference>
<proteinExistence type="predicted"/>
<accession>L8JLA1</accession>
<dbReference type="PANTHER" id="PTHR30566:SF5">
    <property type="entry name" value="MECHANOSENSITIVE ION CHANNEL PROTEIN 1, MITOCHONDRIAL-RELATED"/>
    <property type="match status" value="1"/>
</dbReference>
<evidence type="ECO:0000256" key="1">
    <source>
        <dbReference type="ARBA" id="ARBA00004370"/>
    </source>
</evidence>
<evidence type="ECO:0000313" key="7">
    <source>
        <dbReference type="EMBL" id="ELR69023.1"/>
    </source>
</evidence>
<dbReference type="STRING" id="1237149.C900_05581"/>
<organism evidence="7 8">
    <name type="scientific">Fulvivirga imtechensis AK7</name>
    <dbReference type="NCBI Taxonomy" id="1237149"/>
    <lineage>
        <taxon>Bacteria</taxon>
        <taxon>Pseudomonadati</taxon>
        <taxon>Bacteroidota</taxon>
        <taxon>Cytophagia</taxon>
        <taxon>Cytophagales</taxon>
        <taxon>Fulvivirgaceae</taxon>
        <taxon>Fulvivirga</taxon>
    </lineage>
</organism>
<dbReference type="OrthoDB" id="1522493at2"/>
<dbReference type="Proteomes" id="UP000011135">
    <property type="component" value="Unassembled WGS sequence"/>
</dbReference>
<feature type="transmembrane region" description="Helical" evidence="5">
    <location>
        <begin position="94"/>
        <end position="119"/>
    </location>
</feature>
<dbReference type="GO" id="GO:0008381">
    <property type="term" value="F:mechanosensitive monoatomic ion channel activity"/>
    <property type="evidence" value="ECO:0007669"/>
    <property type="project" value="UniProtKB-ARBA"/>
</dbReference>
<dbReference type="eggNOG" id="COG0668">
    <property type="taxonomic scope" value="Bacteria"/>
</dbReference>
<dbReference type="SUPFAM" id="SSF50182">
    <property type="entry name" value="Sm-like ribonucleoproteins"/>
    <property type="match status" value="1"/>
</dbReference>
<dbReference type="Pfam" id="PF00924">
    <property type="entry name" value="MS_channel_2nd"/>
    <property type="match status" value="1"/>
</dbReference>
<evidence type="ECO:0000313" key="8">
    <source>
        <dbReference type="Proteomes" id="UP000011135"/>
    </source>
</evidence>
<feature type="domain" description="Mechanosensitive ion channel MscS" evidence="6">
    <location>
        <begin position="143"/>
        <end position="210"/>
    </location>
</feature>
<evidence type="ECO:0000256" key="4">
    <source>
        <dbReference type="ARBA" id="ARBA00023136"/>
    </source>
</evidence>
<keyword evidence="8" id="KW-1185">Reference proteome</keyword>
<dbReference type="AlphaFoldDB" id="L8JLA1"/>
<keyword evidence="2 5" id="KW-0812">Transmembrane</keyword>
<evidence type="ECO:0000256" key="2">
    <source>
        <dbReference type="ARBA" id="ARBA00022692"/>
    </source>
</evidence>
<name>L8JLA1_9BACT</name>
<dbReference type="GO" id="GO:0016020">
    <property type="term" value="C:membrane"/>
    <property type="evidence" value="ECO:0007669"/>
    <property type="project" value="UniProtKB-SubCell"/>
</dbReference>
<dbReference type="InterPro" id="IPR006685">
    <property type="entry name" value="MscS_channel_2nd"/>
</dbReference>
<evidence type="ECO:0000256" key="5">
    <source>
        <dbReference type="SAM" id="Phobius"/>
    </source>
</evidence>
<dbReference type="Gene3D" id="1.10.287.1260">
    <property type="match status" value="1"/>
</dbReference>
<evidence type="ECO:0000256" key="3">
    <source>
        <dbReference type="ARBA" id="ARBA00022989"/>
    </source>
</evidence>
<protein>
    <recommendedName>
        <fullName evidence="6">Mechanosensitive ion channel MscS domain-containing protein</fullName>
    </recommendedName>
</protein>
<reference evidence="7 8" key="1">
    <citation type="submission" date="2012-12" db="EMBL/GenBank/DDBJ databases">
        <title>Genome assembly of Fulvivirga imtechensis AK7.</title>
        <authorList>
            <person name="Nupur N."/>
            <person name="Khatri I."/>
            <person name="Kumar R."/>
            <person name="Subramanian S."/>
            <person name="Pinnaka A."/>
        </authorList>
    </citation>
    <scope>NUCLEOTIDE SEQUENCE [LARGE SCALE GENOMIC DNA]</scope>
    <source>
        <strain evidence="7 8">AK7</strain>
    </source>
</reference>
<dbReference type="InterPro" id="IPR010920">
    <property type="entry name" value="LSM_dom_sf"/>
</dbReference>
<keyword evidence="4 5" id="KW-0472">Membrane</keyword>
<evidence type="ECO:0000259" key="6">
    <source>
        <dbReference type="Pfam" id="PF00924"/>
    </source>
</evidence>
<keyword evidence="3 5" id="KW-1133">Transmembrane helix</keyword>
<feature type="transmembrane region" description="Helical" evidence="5">
    <location>
        <begin position="61"/>
        <end position="82"/>
    </location>
</feature>
<dbReference type="EMBL" id="AMZN01000086">
    <property type="protein sequence ID" value="ELR69023.1"/>
    <property type="molecule type" value="Genomic_DNA"/>
</dbReference>
<comment type="subcellular location">
    <subcellularLocation>
        <location evidence="1">Membrane</location>
    </subcellularLocation>
</comment>
<feature type="transmembrane region" description="Helical" evidence="5">
    <location>
        <begin position="125"/>
        <end position="145"/>
    </location>
</feature>
<gene>
    <name evidence="7" type="ORF">C900_05581</name>
</gene>
<sequence>MDAENIENVAVEETVPKKEIKKRFVFILKLIFFTGIIYLQFRYPELREEYGISSNIIDAILFYITAHMIISFSRLAIVYLYIKRSGRQVGFMNNFILGVNQIANILSFIMFIFALFLLFDIKAGEFFTSISIVAAAIALISKDYISNMINGMIIMFSDELSLEDYVKVGAHRGKISNITLLNMHIINDDDDLVYVPNNYILSSDVVNFTKHDIQKITLEFELNQIHLKHYERLKTDFDKVLQPYKKNIKKDSQVLKVLKVTKDSVQLKYQFRFIRWDKSMEKDIRRNIHECIIATLNEQEIMGVKIEN</sequence>
<feature type="transmembrane region" description="Helical" evidence="5">
    <location>
        <begin position="24"/>
        <end position="41"/>
    </location>
</feature>